<dbReference type="EMBL" id="DVND01000019">
    <property type="protein sequence ID" value="HIU47919.1"/>
    <property type="molecule type" value="Genomic_DNA"/>
</dbReference>
<evidence type="ECO:0000313" key="6">
    <source>
        <dbReference type="Proteomes" id="UP000824111"/>
    </source>
</evidence>
<evidence type="ECO:0000256" key="2">
    <source>
        <dbReference type="ARBA" id="ARBA00023125"/>
    </source>
</evidence>
<feature type="domain" description="HTH marR-type" evidence="4">
    <location>
        <begin position="2"/>
        <end position="134"/>
    </location>
</feature>
<gene>
    <name evidence="5" type="ORF">IAB04_00990</name>
</gene>
<reference evidence="5" key="2">
    <citation type="journal article" date="2021" name="PeerJ">
        <title>Extensive microbial diversity within the chicken gut microbiome revealed by metagenomics and culture.</title>
        <authorList>
            <person name="Gilroy R."/>
            <person name="Ravi A."/>
            <person name="Getino M."/>
            <person name="Pursley I."/>
            <person name="Horton D.L."/>
            <person name="Alikhan N.F."/>
            <person name="Baker D."/>
            <person name="Gharbi K."/>
            <person name="Hall N."/>
            <person name="Watson M."/>
            <person name="Adriaenssens E.M."/>
            <person name="Foster-Nyarko E."/>
            <person name="Jarju S."/>
            <person name="Secka A."/>
            <person name="Antonio M."/>
            <person name="Oren A."/>
            <person name="Chaudhuri R.R."/>
            <person name="La Ragione R."/>
            <person name="Hildebrand F."/>
            <person name="Pallen M.J."/>
        </authorList>
    </citation>
    <scope>NUCLEOTIDE SEQUENCE</scope>
    <source>
        <strain evidence="5">ChiSjej4B22-9803</strain>
    </source>
</reference>
<dbReference type="GO" id="GO:0003677">
    <property type="term" value="F:DNA binding"/>
    <property type="evidence" value="ECO:0007669"/>
    <property type="project" value="UniProtKB-KW"/>
</dbReference>
<keyword evidence="1" id="KW-0805">Transcription regulation</keyword>
<dbReference type="Gene3D" id="1.10.10.10">
    <property type="entry name" value="Winged helix-like DNA-binding domain superfamily/Winged helix DNA-binding domain"/>
    <property type="match status" value="1"/>
</dbReference>
<keyword evidence="3" id="KW-0804">Transcription</keyword>
<comment type="caution">
    <text evidence="5">The sequence shown here is derived from an EMBL/GenBank/DDBJ whole genome shotgun (WGS) entry which is preliminary data.</text>
</comment>
<evidence type="ECO:0000259" key="4">
    <source>
        <dbReference type="PROSITE" id="PS50995"/>
    </source>
</evidence>
<dbReference type="GO" id="GO:0003700">
    <property type="term" value="F:DNA-binding transcription factor activity"/>
    <property type="evidence" value="ECO:0007669"/>
    <property type="project" value="InterPro"/>
</dbReference>
<dbReference type="PRINTS" id="PR00598">
    <property type="entry name" value="HTHMARR"/>
</dbReference>
<protein>
    <submittedName>
        <fullName evidence="5">MarR family transcriptional regulator</fullName>
    </submittedName>
</protein>
<evidence type="ECO:0000256" key="1">
    <source>
        <dbReference type="ARBA" id="ARBA00023015"/>
    </source>
</evidence>
<keyword evidence="2" id="KW-0238">DNA-binding</keyword>
<dbReference type="InterPro" id="IPR000835">
    <property type="entry name" value="HTH_MarR-typ"/>
</dbReference>
<dbReference type="Pfam" id="PF01047">
    <property type="entry name" value="MarR"/>
    <property type="match status" value="1"/>
</dbReference>
<evidence type="ECO:0000256" key="3">
    <source>
        <dbReference type="ARBA" id="ARBA00023163"/>
    </source>
</evidence>
<accession>A0A9D1LTX4</accession>
<dbReference type="SUPFAM" id="SSF46785">
    <property type="entry name" value="Winged helix' DNA-binding domain"/>
    <property type="match status" value="1"/>
</dbReference>
<evidence type="ECO:0000313" key="5">
    <source>
        <dbReference type="EMBL" id="HIU47919.1"/>
    </source>
</evidence>
<organism evidence="5 6">
    <name type="scientific">Candidatus Avimonoglobus intestinipullorum</name>
    <dbReference type="NCBI Taxonomy" id="2840699"/>
    <lineage>
        <taxon>Bacteria</taxon>
        <taxon>Bacillati</taxon>
        <taxon>Bacillota</taxon>
        <taxon>Clostridia</taxon>
        <taxon>Eubacteriales</taxon>
        <taxon>Candidatus Avimonoglobus</taxon>
    </lineage>
</organism>
<dbReference type="PROSITE" id="PS50995">
    <property type="entry name" value="HTH_MARR_2"/>
    <property type="match status" value="1"/>
</dbReference>
<dbReference type="PANTHER" id="PTHR42756">
    <property type="entry name" value="TRANSCRIPTIONAL REGULATOR, MARR"/>
    <property type="match status" value="1"/>
</dbReference>
<dbReference type="InterPro" id="IPR036388">
    <property type="entry name" value="WH-like_DNA-bd_sf"/>
</dbReference>
<dbReference type="AlphaFoldDB" id="A0A9D1LTX4"/>
<dbReference type="CDD" id="cd00090">
    <property type="entry name" value="HTH_ARSR"/>
    <property type="match status" value="1"/>
</dbReference>
<proteinExistence type="predicted"/>
<name>A0A9D1LTX4_9FIRM</name>
<reference evidence="5" key="1">
    <citation type="submission" date="2020-10" db="EMBL/GenBank/DDBJ databases">
        <authorList>
            <person name="Gilroy R."/>
        </authorList>
    </citation>
    <scope>NUCLEOTIDE SEQUENCE</scope>
    <source>
        <strain evidence="5">ChiSjej4B22-9803</strain>
    </source>
</reference>
<dbReference type="Proteomes" id="UP000824111">
    <property type="component" value="Unassembled WGS sequence"/>
</dbReference>
<dbReference type="SMART" id="SM00347">
    <property type="entry name" value="HTH_MARR"/>
    <property type="match status" value="1"/>
</dbReference>
<dbReference type="InterPro" id="IPR011991">
    <property type="entry name" value="ArsR-like_HTH"/>
</dbReference>
<dbReference type="InterPro" id="IPR036390">
    <property type="entry name" value="WH_DNA-bd_sf"/>
</dbReference>
<sequence length="148" mass="17117">MERTFHMLLYRVSHAQRSYLRPYAAEIGLGTGQPKLVSYLAEHGPCRQRELADYFEIDPAAVSRMLDNMRKAGFVTCRADERNRRSDVVELTEKGRTAYGNWRAHCREMEGIMLQGFSEEERAAFAQYLSRAYNNFKVRQGERGGSRT</sequence>
<dbReference type="PANTHER" id="PTHR42756:SF1">
    <property type="entry name" value="TRANSCRIPTIONAL REPRESSOR OF EMRAB OPERON"/>
    <property type="match status" value="1"/>
</dbReference>